<accession>A0ABU9SWB4</accession>
<comment type="caution">
    <text evidence="2">The sequence shown here is derived from an EMBL/GenBank/DDBJ whole genome shotgun (WGS) entry which is preliminary data.</text>
</comment>
<evidence type="ECO:0000259" key="1">
    <source>
        <dbReference type="Pfam" id="PF00685"/>
    </source>
</evidence>
<evidence type="ECO:0000313" key="2">
    <source>
        <dbReference type="EMBL" id="MEM5498182.1"/>
    </source>
</evidence>
<dbReference type="RefSeq" id="WP_342881876.1">
    <property type="nucleotide sequence ID" value="NZ_JBBMQS010000006.1"/>
</dbReference>
<protein>
    <submittedName>
        <fullName evidence="2">Sulfotransferase domain-containing protein</fullName>
    </submittedName>
</protein>
<dbReference type="Proteomes" id="UP001461163">
    <property type="component" value="Unassembled WGS sequence"/>
</dbReference>
<sequence length="319" mass="37239">MFDIRLAVKKLKHQYLIKKALRRNDFSNVIWLIGDGRSGTTWIANLLNADKSYREMFEPFHPVKVPEASNFKENMYVNPDDSHSELRLYMSRVFDGSLTNLWVDRDIQNRRFEGLLVKDVFANLHAKWALNQFPNIRPILLIRNPMSVASSKFVTKRWNWPESPSFFLEDENLMLNHLSELRSIIKAVESRNDFIEKQILNWCVIHKVLVEQFSLTDIHIVCYEDAYARPEKCISDALKFGKKTCNQILDKSVLNSKSIVSFKGSSIVENKNPLTIWRENITPHQLTLAAELLREFGFADWYPDFESPNLANIKNAFLK</sequence>
<proteinExistence type="predicted"/>
<feature type="domain" description="Sulfotransferase" evidence="1">
    <location>
        <begin position="30"/>
        <end position="258"/>
    </location>
</feature>
<organism evidence="2 3">
    <name type="scientific">Paraglaciecola mesophila</name>
    <dbReference type="NCBI Taxonomy" id="197222"/>
    <lineage>
        <taxon>Bacteria</taxon>
        <taxon>Pseudomonadati</taxon>
        <taxon>Pseudomonadota</taxon>
        <taxon>Gammaproteobacteria</taxon>
        <taxon>Alteromonadales</taxon>
        <taxon>Alteromonadaceae</taxon>
        <taxon>Paraglaciecola</taxon>
    </lineage>
</organism>
<dbReference type="Gene3D" id="3.40.50.300">
    <property type="entry name" value="P-loop containing nucleotide triphosphate hydrolases"/>
    <property type="match status" value="1"/>
</dbReference>
<name>A0ABU9SWB4_9ALTE</name>
<evidence type="ECO:0000313" key="3">
    <source>
        <dbReference type="Proteomes" id="UP001461163"/>
    </source>
</evidence>
<reference evidence="2 3" key="1">
    <citation type="submission" date="2024-03" db="EMBL/GenBank/DDBJ databases">
        <title>Community enrichment and isolation of bacterial strains for fucoidan degradation.</title>
        <authorList>
            <person name="Sichert A."/>
        </authorList>
    </citation>
    <scope>NUCLEOTIDE SEQUENCE [LARGE SCALE GENOMIC DNA]</scope>
    <source>
        <strain evidence="2 3">AS12</strain>
    </source>
</reference>
<dbReference type="SUPFAM" id="SSF52540">
    <property type="entry name" value="P-loop containing nucleoside triphosphate hydrolases"/>
    <property type="match status" value="1"/>
</dbReference>
<dbReference type="InterPro" id="IPR000863">
    <property type="entry name" value="Sulfotransferase_dom"/>
</dbReference>
<dbReference type="Pfam" id="PF00685">
    <property type="entry name" value="Sulfotransfer_1"/>
    <property type="match status" value="1"/>
</dbReference>
<gene>
    <name evidence="2" type="ORF">WNY77_12305</name>
</gene>
<keyword evidence="3" id="KW-1185">Reference proteome</keyword>
<dbReference type="EMBL" id="JBBMQS010000006">
    <property type="protein sequence ID" value="MEM5498182.1"/>
    <property type="molecule type" value="Genomic_DNA"/>
</dbReference>
<dbReference type="InterPro" id="IPR027417">
    <property type="entry name" value="P-loop_NTPase"/>
</dbReference>